<dbReference type="Proteomes" id="UP000562929">
    <property type="component" value="Unassembled WGS sequence"/>
</dbReference>
<accession>A0A8H4VFX9</accession>
<dbReference type="InterPro" id="IPR002125">
    <property type="entry name" value="CMP_dCMP_dom"/>
</dbReference>
<dbReference type="PANTHER" id="PTHR11644:SF2">
    <property type="entry name" value="CYTIDINE DEAMINASE"/>
    <property type="match status" value="1"/>
</dbReference>
<reference evidence="3 4" key="1">
    <citation type="journal article" date="2020" name="G3 (Bethesda)">
        <title>Genetic Underpinnings of Host Manipulation by Ophiocordyceps as Revealed by Comparative Transcriptomics.</title>
        <authorList>
            <person name="Will I."/>
            <person name="Das B."/>
            <person name="Trinh T."/>
            <person name="Brachmann A."/>
            <person name="Ohm R.A."/>
            <person name="de Bekker C."/>
        </authorList>
    </citation>
    <scope>NUCLEOTIDE SEQUENCE [LARGE SCALE GENOMIC DNA]</scope>
    <source>
        <strain evidence="3 4">EC05</strain>
    </source>
</reference>
<dbReference type="GO" id="GO:0005829">
    <property type="term" value="C:cytosol"/>
    <property type="evidence" value="ECO:0007669"/>
    <property type="project" value="TreeGrafter"/>
</dbReference>
<organism evidence="3 4">
    <name type="scientific">Ophiocordyceps camponoti-floridani</name>
    <dbReference type="NCBI Taxonomy" id="2030778"/>
    <lineage>
        <taxon>Eukaryota</taxon>
        <taxon>Fungi</taxon>
        <taxon>Dikarya</taxon>
        <taxon>Ascomycota</taxon>
        <taxon>Pezizomycotina</taxon>
        <taxon>Sordariomycetes</taxon>
        <taxon>Hypocreomycetidae</taxon>
        <taxon>Hypocreales</taxon>
        <taxon>Ophiocordycipitaceae</taxon>
        <taxon>Ophiocordyceps</taxon>
    </lineage>
</organism>
<dbReference type="AlphaFoldDB" id="A0A8H4VFX9"/>
<sequence>MPPPPPPPSFPPLTATHGLTADEATALRAQATTAKTKAYCPYSHFRVGAAVLSSDGRITTGANVENASYPVGTCAERVALAAAVVGGGGV</sequence>
<dbReference type="EMBL" id="JAACLJ010000001">
    <property type="protein sequence ID" value="KAF4594612.1"/>
    <property type="molecule type" value="Genomic_DNA"/>
</dbReference>
<comment type="caution">
    <text evidence="3">The sequence shown here is derived from an EMBL/GenBank/DDBJ whole genome shotgun (WGS) entry which is preliminary data.</text>
</comment>
<keyword evidence="4" id="KW-1185">Reference proteome</keyword>
<dbReference type="GO" id="GO:0055086">
    <property type="term" value="P:nucleobase-containing small molecule metabolic process"/>
    <property type="evidence" value="ECO:0007669"/>
    <property type="project" value="UniProtKB-ARBA"/>
</dbReference>
<dbReference type="GO" id="GO:0004126">
    <property type="term" value="F:cytidine deaminase activity"/>
    <property type="evidence" value="ECO:0007669"/>
    <property type="project" value="UniProtKB-ARBA"/>
</dbReference>
<dbReference type="InterPro" id="IPR016193">
    <property type="entry name" value="Cytidine_deaminase-like"/>
</dbReference>
<dbReference type="GO" id="GO:0008270">
    <property type="term" value="F:zinc ion binding"/>
    <property type="evidence" value="ECO:0007669"/>
    <property type="project" value="TreeGrafter"/>
</dbReference>
<comment type="similarity">
    <text evidence="1">Belongs to the cytidine and deoxycytidylate deaminase family.</text>
</comment>
<evidence type="ECO:0000313" key="4">
    <source>
        <dbReference type="Proteomes" id="UP000562929"/>
    </source>
</evidence>
<evidence type="ECO:0000259" key="2">
    <source>
        <dbReference type="PROSITE" id="PS51747"/>
    </source>
</evidence>
<feature type="domain" description="CMP/dCMP-type deaminase" evidence="2">
    <location>
        <begin position="22"/>
        <end position="90"/>
    </location>
</feature>
<protein>
    <submittedName>
        <fullName evidence="3">Cytidine deaminase</fullName>
    </submittedName>
</protein>
<dbReference type="Gene3D" id="3.40.140.10">
    <property type="entry name" value="Cytidine Deaminase, domain 2"/>
    <property type="match status" value="1"/>
</dbReference>
<dbReference type="SUPFAM" id="SSF53927">
    <property type="entry name" value="Cytidine deaminase-like"/>
    <property type="match status" value="1"/>
</dbReference>
<dbReference type="PROSITE" id="PS51747">
    <property type="entry name" value="CYT_DCMP_DEAMINASES_2"/>
    <property type="match status" value="1"/>
</dbReference>
<dbReference type="NCBIfam" id="NF004064">
    <property type="entry name" value="PRK05578.1"/>
    <property type="match status" value="1"/>
</dbReference>
<evidence type="ECO:0000256" key="1">
    <source>
        <dbReference type="ARBA" id="ARBA00006576"/>
    </source>
</evidence>
<dbReference type="CDD" id="cd01283">
    <property type="entry name" value="cytidine_deaminase"/>
    <property type="match status" value="1"/>
</dbReference>
<dbReference type="OrthoDB" id="414540at2759"/>
<name>A0A8H4VFX9_9HYPO</name>
<gene>
    <name evidence="3" type="ORF">GQ602_000225</name>
</gene>
<dbReference type="InterPro" id="IPR050202">
    <property type="entry name" value="Cyt/Deoxycyt_deaminase"/>
</dbReference>
<dbReference type="PANTHER" id="PTHR11644">
    <property type="entry name" value="CYTIDINE DEAMINASE"/>
    <property type="match status" value="1"/>
</dbReference>
<dbReference type="GO" id="GO:0072527">
    <property type="term" value="P:pyrimidine-containing compound metabolic process"/>
    <property type="evidence" value="ECO:0007669"/>
    <property type="project" value="UniProtKB-ARBA"/>
</dbReference>
<proteinExistence type="inferred from homology"/>
<dbReference type="Pfam" id="PF00383">
    <property type="entry name" value="dCMP_cyt_deam_1"/>
    <property type="match status" value="1"/>
</dbReference>
<evidence type="ECO:0000313" key="3">
    <source>
        <dbReference type="EMBL" id="KAF4594612.1"/>
    </source>
</evidence>